<dbReference type="STRING" id="768671.ThimaDRAFT_2566"/>
<accession>F9UCB4</accession>
<evidence type="ECO:0000313" key="2">
    <source>
        <dbReference type="Proteomes" id="UP000005459"/>
    </source>
</evidence>
<reference evidence="1 2" key="1">
    <citation type="submission" date="2011-06" db="EMBL/GenBank/DDBJ databases">
        <title>The draft genome of Thiocapsa marina 5811.</title>
        <authorList>
            <consortium name="US DOE Joint Genome Institute (JGI-PGF)"/>
            <person name="Lucas S."/>
            <person name="Han J."/>
            <person name="Cheng J.-F."/>
            <person name="Goodwin L."/>
            <person name="Pitluck S."/>
            <person name="Peters L."/>
            <person name="Land M.L."/>
            <person name="Hauser L."/>
            <person name="Vogl K."/>
            <person name="Liu Z."/>
            <person name="Imhoff J."/>
            <person name="Thiel V."/>
            <person name="Frigaard N.-U."/>
            <person name="Bryant D."/>
            <person name="Woyke T.J."/>
        </authorList>
    </citation>
    <scope>NUCLEOTIDE SEQUENCE [LARGE SCALE GENOMIC DNA]</scope>
    <source>
        <strain evidence="1 2">5811</strain>
    </source>
</reference>
<name>F9UCB4_9GAMM</name>
<dbReference type="EMBL" id="AFWV01000008">
    <property type="protein sequence ID" value="EGV18027.1"/>
    <property type="molecule type" value="Genomic_DNA"/>
</dbReference>
<dbReference type="Proteomes" id="UP000005459">
    <property type="component" value="Unassembled WGS sequence"/>
</dbReference>
<evidence type="ECO:0000313" key="1">
    <source>
        <dbReference type="EMBL" id="EGV18027.1"/>
    </source>
</evidence>
<keyword evidence="2" id="KW-1185">Reference proteome</keyword>
<sequence>MCVAVAACLRPKMPVMLELAVNLEPSFTGCLLAFGSGLGRRV</sequence>
<organism evidence="1 2">
    <name type="scientific">Thiocapsa marina 5811</name>
    <dbReference type="NCBI Taxonomy" id="768671"/>
    <lineage>
        <taxon>Bacteria</taxon>
        <taxon>Pseudomonadati</taxon>
        <taxon>Pseudomonadota</taxon>
        <taxon>Gammaproteobacteria</taxon>
        <taxon>Chromatiales</taxon>
        <taxon>Chromatiaceae</taxon>
        <taxon>Thiocapsa</taxon>
    </lineage>
</organism>
<protein>
    <submittedName>
        <fullName evidence="1">Uncharacterized protein</fullName>
    </submittedName>
</protein>
<dbReference type="AlphaFoldDB" id="F9UCB4"/>
<gene>
    <name evidence="1" type="ORF">ThimaDRAFT_2566</name>
</gene>
<proteinExistence type="predicted"/>